<evidence type="ECO:0000256" key="1">
    <source>
        <dbReference type="ARBA" id="ARBA00004141"/>
    </source>
</evidence>
<evidence type="ECO:0000256" key="4">
    <source>
        <dbReference type="ARBA" id="ARBA00023136"/>
    </source>
</evidence>
<evidence type="ECO:0000313" key="8">
    <source>
        <dbReference type="EMBL" id="ANI92366.1"/>
    </source>
</evidence>
<dbReference type="InterPro" id="IPR050681">
    <property type="entry name" value="CDF/SLC30A"/>
</dbReference>
<dbReference type="InterPro" id="IPR002524">
    <property type="entry name" value="Cation_efflux"/>
</dbReference>
<evidence type="ECO:0000256" key="3">
    <source>
        <dbReference type="ARBA" id="ARBA00022989"/>
    </source>
</evidence>
<feature type="transmembrane region" description="Helical" evidence="6">
    <location>
        <begin position="135"/>
        <end position="154"/>
    </location>
</feature>
<dbReference type="RefSeq" id="WP_067471250.1">
    <property type="nucleotide sequence ID" value="NZ_CP015961.1"/>
</dbReference>
<organism evidence="8 9">
    <name type="scientific">Dietzia timorensis</name>
    <dbReference type="NCBI Taxonomy" id="499555"/>
    <lineage>
        <taxon>Bacteria</taxon>
        <taxon>Bacillati</taxon>
        <taxon>Actinomycetota</taxon>
        <taxon>Actinomycetes</taxon>
        <taxon>Mycobacteriales</taxon>
        <taxon>Dietziaceae</taxon>
        <taxon>Dietzia</taxon>
    </lineage>
</organism>
<dbReference type="AlphaFoldDB" id="A0A173LJ72"/>
<feature type="transmembrane region" description="Helical" evidence="6">
    <location>
        <begin position="95"/>
        <end position="115"/>
    </location>
</feature>
<reference evidence="8 9" key="1">
    <citation type="submission" date="2016-06" db="EMBL/GenBank/DDBJ databases">
        <title>Complete genome sequence of a saline-alkali tolerant type strain Dietzia timorensis ID05-A0528T.</title>
        <authorList>
            <person name="Wu X."/>
        </authorList>
    </citation>
    <scope>NUCLEOTIDE SEQUENCE [LARGE SCALE GENOMIC DNA]</scope>
    <source>
        <strain evidence="8 9">ID05-A0528</strain>
    </source>
</reference>
<feature type="transmembrane region" description="Helical" evidence="6">
    <location>
        <begin position="32"/>
        <end position="59"/>
    </location>
</feature>
<protein>
    <submittedName>
        <fullName evidence="8">Cation efflux system protein CzcD</fullName>
    </submittedName>
</protein>
<evidence type="ECO:0000256" key="2">
    <source>
        <dbReference type="ARBA" id="ARBA00022692"/>
    </source>
</evidence>
<dbReference type="SUPFAM" id="SSF160240">
    <property type="entry name" value="Cation efflux protein cytoplasmic domain-like"/>
    <property type="match status" value="1"/>
</dbReference>
<sequence length="321" mass="34013">MSIGHNHGAGQSHGHGHDHASPTANPGARRRLAIAFAITALIVIAQAVGAAVTGSLALLTDTAHALVDASGLLVALIAATMMMRPPSSKRTWGFARIEIVAALGQATLLLVVGTYTAFEGITRLFDPPEVPSTELLIFGVIGLIANIVAMAVLLGGRNSNMNMKAAFLEVLNDALGSIGVIIAAILIWTTGFQQADALAGLFIAALIAPRAFRIMRESLRVLMEFTPRDLDLDEVRARLLRLEHVTGVHDVHASTIGTGLPILTAHLVIHEECFNSGHAPDILENARRCLDDVNGAEIEHATFQLETAKTHASESATVLHE</sequence>
<gene>
    <name evidence="8" type="ORF">BJL86_1589</name>
</gene>
<keyword evidence="2 6" id="KW-0812">Transmembrane</keyword>
<dbReference type="SUPFAM" id="SSF161111">
    <property type="entry name" value="Cation efflux protein transmembrane domain-like"/>
    <property type="match status" value="1"/>
</dbReference>
<feature type="transmembrane region" description="Helical" evidence="6">
    <location>
        <begin position="166"/>
        <end position="188"/>
    </location>
</feature>
<dbReference type="Pfam" id="PF01545">
    <property type="entry name" value="Cation_efflux"/>
    <property type="match status" value="1"/>
</dbReference>
<feature type="transmembrane region" description="Helical" evidence="6">
    <location>
        <begin position="65"/>
        <end position="83"/>
    </location>
</feature>
<proteinExistence type="predicted"/>
<evidence type="ECO:0000259" key="7">
    <source>
        <dbReference type="Pfam" id="PF01545"/>
    </source>
</evidence>
<dbReference type="Proteomes" id="UP000186104">
    <property type="component" value="Chromosome"/>
</dbReference>
<dbReference type="STRING" id="499555.BJL86_1589"/>
<feature type="domain" description="Cation efflux protein transmembrane" evidence="7">
    <location>
        <begin position="33"/>
        <end position="223"/>
    </location>
</feature>
<dbReference type="EMBL" id="CP015961">
    <property type="protein sequence ID" value="ANI92366.1"/>
    <property type="molecule type" value="Genomic_DNA"/>
</dbReference>
<evidence type="ECO:0000313" key="9">
    <source>
        <dbReference type="Proteomes" id="UP000186104"/>
    </source>
</evidence>
<dbReference type="KEGG" id="dtm:BJL86_1589"/>
<evidence type="ECO:0000256" key="6">
    <source>
        <dbReference type="SAM" id="Phobius"/>
    </source>
</evidence>
<feature type="region of interest" description="Disordered" evidence="5">
    <location>
        <begin position="1"/>
        <end position="25"/>
    </location>
</feature>
<dbReference type="OrthoDB" id="9809646at2"/>
<dbReference type="InterPro" id="IPR027469">
    <property type="entry name" value="Cation_efflux_TMD_sf"/>
</dbReference>
<dbReference type="GO" id="GO:0005886">
    <property type="term" value="C:plasma membrane"/>
    <property type="evidence" value="ECO:0007669"/>
    <property type="project" value="TreeGrafter"/>
</dbReference>
<dbReference type="GO" id="GO:0005385">
    <property type="term" value="F:zinc ion transmembrane transporter activity"/>
    <property type="evidence" value="ECO:0007669"/>
    <property type="project" value="TreeGrafter"/>
</dbReference>
<keyword evidence="4 6" id="KW-0472">Membrane</keyword>
<feature type="transmembrane region" description="Helical" evidence="6">
    <location>
        <begin position="194"/>
        <end position="212"/>
    </location>
</feature>
<dbReference type="InterPro" id="IPR036837">
    <property type="entry name" value="Cation_efflux_CTD_sf"/>
</dbReference>
<dbReference type="NCBIfam" id="TIGR01297">
    <property type="entry name" value="CDF"/>
    <property type="match status" value="1"/>
</dbReference>
<dbReference type="Gene3D" id="1.20.1510.10">
    <property type="entry name" value="Cation efflux protein transmembrane domain"/>
    <property type="match status" value="1"/>
</dbReference>
<dbReference type="PANTHER" id="PTHR11562">
    <property type="entry name" value="CATION EFFLUX PROTEIN/ ZINC TRANSPORTER"/>
    <property type="match status" value="1"/>
</dbReference>
<comment type="subcellular location">
    <subcellularLocation>
        <location evidence="1">Membrane</location>
        <topology evidence="1">Multi-pass membrane protein</topology>
    </subcellularLocation>
</comment>
<keyword evidence="9" id="KW-1185">Reference proteome</keyword>
<dbReference type="PANTHER" id="PTHR11562:SF17">
    <property type="entry name" value="RE54080P-RELATED"/>
    <property type="match status" value="1"/>
</dbReference>
<keyword evidence="3 6" id="KW-1133">Transmembrane helix</keyword>
<dbReference type="InterPro" id="IPR058533">
    <property type="entry name" value="Cation_efflux_TM"/>
</dbReference>
<name>A0A173LJ72_9ACTN</name>
<accession>A0A173LJ72</accession>
<evidence type="ECO:0000256" key="5">
    <source>
        <dbReference type="SAM" id="MobiDB-lite"/>
    </source>
</evidence>